<keyword evidence="1" id="KW-0732">Signal</keyword>
<dbReference type="AlphaFoldDB" id="A0AAW9DQ85"/>
<organism evidence="2 3">
    <name type="scientific">Acidiphilium acidophilum</name>
    <name type="common">Thiobacillus acidophilus</name>
    <dbReference type="NCBI Taxonomy" id="76588"/>
    <lineage>
        <taxon>Bacteria</taxon>
        <taxon>Pseudomonadati</taxon>
        <taxon>Pseudomonadota</taxon>
        <taxon>Alphaproteobacteria</taxon>
        <taxon>Acetobacterales</taxon>
        <taxon>Acidocellaceae</taxon>
        <taxon>Acidiphilium</taxon>
    </lineage>
</organism>
<reference evidence="2 3" key="1">
    <citation type="submission" date="2023-11" db="EMBL/GenBank/DDBJ databases">
        <title>MicrobeMod: A computational toolkit for identifying prokaryotic methylation and restriction-modification with nanopore sequencing.</title>
        <authorList>
            <person name="Crits-Christoph A."/>
            <person name="Kang S.C."/>
            <person name="Lee H."/>
            <person name="Ostrov N."/>
        </authorList>
    </citation>
    <scope>NUCLEOTIDE SEQUENCE [LARGE SCALE GENOMIC DNA]</scope>
    <source>
        <strain evidence="2 3">DSMZ 700</strain>
    </source>
</reference>
<gene>
    <name evidence="2" type="ORF">SIL87_06895</name>
</gene>
<dbReference type="RefSeq" id="WP_319613432.1">
    <property type="nucleotide sequence ID" value="NZ_JAWXYB010000018.1"/>
</dbReference>
<protein>
    <submittedName>
        <fullName evidence="2">Uncharacterized protein</fullName>
    </submittedName>
</protein>
<sequence>MRVPATSFALIVMLTGSAVAAPTPHFLGSSNRWIVARIGQGAHRVCYAFTYALPDGGPKTTQAHRDILVVSDYPDHPPEIALRAFYHRDGPVLVSVNLQHPDFFARDGYAFARRHWRIIADFRKGAMVYATVPGPHDQRITDQFSLMGFTKAETILHEHCGALPLRDAARETPTRGHTDDRSG</sequence>
<keyword evidence="3" id="KW-1185">Reference proteome</keyword>
<dbReference type="Proteomes" id="UP001279553">
    <property type="component" value="Unassembled WGS sequence"/>
</dbReference>
<evidence type="ECO:0000256" key="1">
    <source>
        <dbReference type="SAM" id="SignalP"/>
    </source>
</evidence>
<dbReference type="EMBL" id="JAWXYB010000018">
    <property type="protein sequence ID" value="MDX5930487.1"/>
    <property type="molecule type" value="Genomic_DNA"/>
</dbReference>
<feature type="signal peptide" evidence="1">
    <location>
        <begin position="1"/>
        <end position="20"/>
    </location>
</feature>
<accession>A0AAW9DQ85</accession>
<comment type="caution">
    <text evidence="2">The sequence shown here is derived from an EMBL/GenBank/DDBJ whole genome shotgun (WGS) entry which is preliminary data.</text>
</comment>
<evidence type="ECO:0000313" key="3">
    <source>
        <dbReference type="Proteomes" id="UP001279553"/>
    </source>
</evidence>
<name>A0AAW9DQ85_ACIAO</name>
<evidence type="ECO:0000313" key="2">
    <source>
        <dbReference type="EMBL" id="MDX5930487.1"/>
    </source>
</evidence>
<proteinExistence type="predicted"/>
<feature type="chain" id="PRO_5043465798" evidence="1">
    <location>
        <begin position="21"/>
        <end position="183"/>
    </location>
</feature>